<protein>
    <submittedName>
        <fullName evidence="1">Uncharacterized protein</fullName>
    </submittedName>
</protein>
<reference evidence="1 2" key="1">
    <citation type="submission" date="2017-11" db="EMBL/GenBank/DDBJ databases">
        <title>Isolation and Characterization of Family Methanocellaceae Species from Potential Methane Hydrate Area Offshore Southwestern Taiwan.</title>
        <authorList>
            <person name="Zhang W.-L."/>
            <person name="Chen W.-C."/>
            <person name="Lai M.-C."/>
            <person name="Chen S.-C."/>
        </authorList>
    </citation>
    <scope>NUCLEOTIDE SEQUENCE [LARGE SCALE GENOMIC DNA]</scope>
    <source>
        <strain evidence="1 2">CWC-04</strain>
    </source>
</reference>
<organism evidence="1 2">
    <name type="scientific">Methanooceanicella nereidis</name>
    <dbReference type="NCBI Taxonomy" id="2052831"/>
    <lineage>
        <taxon>Archaea</taxon>
        <taxon>Methanobacteriati</taxon>
        <taxon>Methanobacteriota</taxon>
        <taxon>Stenosarchaea group</taxon>
        <taxon>Methanomicrobia</taxon>
        <taxon>Methanocellales</taxon>
        <taxon>Methanocellaceae</taxon>
        <taxon>Methanooceanicella</taxon>
    </lineage>
</organism>
<keyword evidence="2" id="KW-1185">Reference proteome</keyword>
<comment type="caution">
    <text evidence="1">The sequence shown here is derived from an EMBL/GenBank/DDBJ whole genome shotgun (WGS) entry which is preliminary data.</text>
</comment>
<dbReference type="EMBL" id="PGCK01000003">
    <property type="protein sequence ID" value="MCD1294325.1"/>
    <property type="molecule type" value="Genomic_DNA"/>
</dbReference>
<dbReference type="RefSeq" id="WP_230741154.1">
    <property type="nucleotide sequence ID" value="NZ_PGCK01000003.1"/>
</dbReference>
<dbReference type="Proteomes" id="UP001320159">
    <property type="component" value="Unassembled WGS sequence"/>
</dbReference>
<gene>
    <name evidence="1" type="ORF">CUJ83_04845</name>
</gene>
<name>A0AAP2RE15_9EURY</name>
<accession>A0AAP2RE15</accession>
<evidence type="ECO:0000313" key="1">
    <source>
        <dbReference type="EMBL" id="MCD1294325.1"/>
    </source>
</evidence>
<proteinExistence type="predicted"/>
<sequence>MTAIDTLLEEACRLDLFSHSDVFPAMAEVEDTIRSLLEDALYLNEQLSGMVFPLVEFRMPMPEAAEEEPLSGKDMPASSQAYDQSVNIGSININSTAMSVRESLQKFESQTSGITSIFSGHESEPDILKSGIESLTERYHELLIKAENVEGIDKIRETGSAESRINASEIMNARAVSEELKQSAAMISELEAVRNKVMESSVDSAITEIARKVLDEKSIFTGEHTASEISRAFSEEVSRSAAHSSISSGKSIDVPAFVPRRKTSGPPEEASMNAARLNEAIASSQRIDTGYRSHLVDERIQKTEISGTKLQQPMSIKPISGTMSAMYSYMAEISKLNELRETAMFSENEIISGMAFNPVAEMLSAGSESIRLIDNMVPIYGNIPGGETANGISLMIAASGALQAAGSPDINSITMMAPYYRSESKEFSLTTAPRAMDTVLQMIQGTSGLSRPEQAARTSNFYSTFNITVNVKSGNDENELRELGKKIGVILSEELKRYGGI</sequence>
<dbReference type="AlphaFoldDB" id="A0AAP2RE15"/>
<evidence type="ECO:0000313" key="2">
    <source>
        <dbReference type="Proteomes" id="UP001320159"/>
    </source>
</evidence>